<protein>
    <recommendedName>
        <fullName evidence="1">DSBA-like thioredoxin domain-containing protein</fullName>
    </recommendedName>
</protein>
<dbReference type="Pfam" id="PF01323">
    <property type="entry name" value="DSBA"/>
    <property type="match status" value="1"/>
</dbReference>
<reference evidence="2 3" key="1">
    <citation type="journal article" date="2024" name="IMA Fungus">
        <title>IMA Genome - F19 : A genome assembly and annotation guide to empower mycologists, including annotated draft genome sequences of Ceratocystis pirilliformis, Diaporthe australafricana, Fusarium ophioides, Paecilomyces lecythidis, and Sporothrix stenoceras.</title>
        <authorList>
            <person name="Aylward J."/>
            <person name="Wilson A.M."/>
            <person name="Visagie C.M."/>
            <person name="Spraker J."/>
            <person name="Barnes I."/>
            <person name="Buitendag C."/>
            <person name="Ceriani C."/>
            <person name="Del Mar Angel L."/>
            <person name="du Plessis D."/>
            <person name="Fuchs T."/>
            <person name="Gasser K."/>
            <person name="Kramer D."/>
            <person name="Li W."/>
            <person name="Munsamy K."/>
            <person name="Piso A."/>
            <person name="Price J.L."/>
            <person name="Sonnekus B."/>
            <person name="Thomas C."/>
            <person name="van der Nest A."/>
            <person name="van Dijk A."/>
            <person name="van Heerden A."/>
            <person name="van Vuuren N."/>
            <person name="Yilmaz N."/>
            <person name="Duong T.A."/>
            <person name="van der Merwe N.A."/>
            <person name="Wingfield M.J."/>
            <person name="Wingfield B.D."/>
        </authorList>
    </citation>
    <scope>NUCLEOTIDE SEQUENCE [LARGE SCALE GENOMIC DNA]</scope>
    <source>
        <strain evidence="2 3">CMW 18167</strain>
    </source>
</reference>
<dbReference type="PANTHER" id="PTHR13887">
    <property type="entry name" value="GLUTATHIONE S-TRANSFERASE KAPPA"/>
    <property type="match status" value="1"/>
</dbReference>
<dbReference type="Gene3D" id="3.40.30.10">
    <property type="entry name" value="Glutaredoxin"/>
    <property type="match status" value="1"/>
</dbReference>
<evidence type="ECO:0000259" key="1">
    <source>
        <dbReference type="Pfam" id="PF01323"/>
    </source>
</evidence>
<dbReference type="InterPro" id="IPR001853">
    <property type="entry name" value="DSBA-like_thioredoxin_dom"/>
</dbReference>
<name>A0ABR3X7V5_9EURO</name>
<dbReference type="PANTHER" id="PTHR13887:SF41">
    <property type="entry name" value="THIOREDOXIN SUPERFAMILY PROTEIN"/>
    <property type="match status" value="1"/>
</dbReference>
<dbReference type="CDD" id="cd03024">
    <property type="entry name" value="DsbA_FrnE"/>
    <property type="match status" value="1"/>
</dbReference>
<evidence type="ECO:0000313" key="3">
    <source>
        <dbReference type="Proteomes" id="UP001583193"/>
    </source>
</evidence>
<gene>
    <name evidence="2" type="ORF">Plec18167_006912</name>
</gene>
<proteinExistence type="predicted"/>
<keyword evidence="3" id="KW-1185">Reference proteome</keyword>
<dbReference type="InterPro" id="IPR036249">
    <property type="entry name" value="Thioredoxin-like_sf"/>
</dbReference>
<sequence length="221" mass="24544">MTNIKIQIVSDTVCPWCYVGHRRLSRAIATHRQSHPKDTFSITWRAFYLNPEAPSYPGVDKQEHYASKFGPERTTALFSRLAAVGAEEGIAFKFGGRTGRTRDSHRLIEYAGKKQDGNSDGLQTRVAEALFRAYFEEEKNITDRAVLLEAGVKAGLDKAEVEKLLDSDEAGAEVDADAERARRSFISGVPHFTIQGKYVVSGAESPDAFLEAFDAVKQEEK</sequence>
<dbReference type="Proteomes" id="UP001583193">
    <property type="component" value="Unassembled WGS sequence"/>
</dbReference>
<organism evidence="2 3">
    <name type="scientific">Paecilomyces lecythidis</name>
    <dbReference type="NCBI Taxonomy" id="3004212"/>
    <lineage>
        <taxon>Eukaryota</taxon>
        <taxon>Fungi</taxon>
        <taxon>Dikarya</taxon>
        <taxon>Ascomycota</taxon>
        <taxon>Pezizomycotina</taxon>
        <taxon>Eurotiomycetes</taxon>
        <taxon>Eurotiomycetidae</taxon>
        <taxon>Eurotiales</taxon>
        <taxon>Thermoascaceae</taxon>
        <taxon>Paecilomyces</taxon>
    </lineage>
</organism>
<evidence type="ECO:0000313" key="2">
    <source>
        <dbReference type="EMBL" id="KAL1871762.1"/>
    </source>
</evidence>
<comment type="caution">
    <text evidence="2">The sequence shown here is derived from an EMBL/GenBank/DDBJ whole genome shotgun (WGS) entry which is preliminary data.</text>
</comment>
<dbReference type="EMBL" id="JAVDPF010000026">
    <property type="protein sequence ID" value="KAL1871762.1"/>
    <property type="molecule type" value="Genomic_DNA"/>
</dbReference>
<accession>A0ABR3X7V5</accession>
<feature type="domain" description="DSBA-like thioredoxin" evidence="1">
    <location>
        <begin position="6"/>
        <end position="213"/>
    </location>
</feature>
<dbReference type="SUPFAM" id="SSF52833">
    <property type="entry name" value="Thioredoxin-like"/>
    <property type="match status" value="1"/>
</dbReference>